<feature type="compositionally biased region" description="Acidic residues" evidence="1">
    <location>
        <begin position="50"/>
        <end position="63"/>
    </location>
</feature>
<evidence type="ECO:0000313" key="2">
    <source>
        <dbReference type="EMBL" id="KAJ8445925.1"/>
    </source>
</evidence>
<protein>
    <submittedName>
        <fullName evidence="2">Uncharacterized protein</fullName>
    </submittedName>
</protein>
<feature type="region of interest" description="Disordered" evidence="1">
    <location>
        <begin position="37"/>
        <end position="98"/>
    </location>
</feature>
<organism evidence="2 3">
    <name type="scientific">Carnegiea gigantea</name>
    <dbReference type="NCBI Taxonomy" id="171969"/>
    <lineage>
        <taxon>Eukaryota</taxon>
        <taxon>Viridiplantae</taxon>
        <taxon>Streptophyta</taxon>
        <taxon>Embryophyta</taxon>
        <taxon>Tracheophyta</taxon>
        <taxon>Spermatophyta</taxon>
        <taxon>Magnoliopsida</taxon>
        <taxon>eudicotyledons</taxon>
        <taxon>Gunneridae</taxon>
        <taxon>Pentapetalae</taxon>
        <taxon>Caryophyllales</taxon>
        <taxon>Cactineae</taxon>
        <taxon>Cactaceae</taxon>
        <taxon>Cactoideae</taxon>
        <taxon>Echinocereeae</taxon>
        <taxon>Carnegiea</taxon>
    </lineage>
</organism>
<gene>
    <name evidence="2" type="ORF">Cgig2_009854</name>
</gene>
<name>A0A9Q1KLP6_9CARY</name>
<evidence type="ECO:0000313" key="3">
    <source>
        <dbReference type="Proteomes" id="UP001153076"/>
    </source>
</evidence>
<dbReference type="Proteomes" id="UP001153076">
    <property type="component" value="Unassembled WGS sequence"/>
</dbReference>
<feature type="compositionally biased region" description="Basic residues" evidence="1">
    <location>
        <begin position="139"/>
        <end position="150"/>
    </location>
</feature>
<keyword evidence="3" id="KW-1185">Reference proteome</keyword>
<accession>A0A9Q1KLP6</accession>
<reference evidence="2" key="1">
    <citation type="submission" date="2022-04" db="EMBL/GenBank/DDBJ databases">
        <title>Carnegiea gigantea Genome sequencing and assembly v2.</title>
        <authorList>
            <person name="Copetti D."/>
            <person name="Sanderson M.J."/>
            <person name="Burquez A."/>
            <person name="Wojciechowski M.F."/>
        </authorList>
    </citation>
    <scope>NUCLEOTIDE SEQUENCE</scope>
    <source>
        <strain evidence="2">SGP5-SGP5p</strain>
        <tissue evidence="2">Aerial part</tissue>
    </source>
</reference>
<feature type="region of interest" description="Disordered" evidence="1">
    <location>
        <begin position="126"/>
        <end position="157"/>
    </location>
</feature>
<comment type="caution">
    <text evidence="2">The sequence shown here is derived from an EMBL/GenBank/DDBJ whole genome shotgun (WGS) entry which is preliminary data.</text>
</comment>
<dbReference type="AlphaFoldDB" id="A0A9Q1KLP6"/>
<evidence type="ECO:0000256" key="1">
    <source>
        <dbReference type="SAM" id="MobiDB-lite"/>
    </source>
</evidence>
<proteinExistence type="predicted"/>
<feature type="compositionally biased region" description="Acidic residues" evidence="1">
    <location>
        <begin position="80"/>
        <end position="98"/>
    </location>
</feature>
<sequence length="157" mass="17707">MSSYTTFQQNPKTVDLAGLHDFDALLLCQSQIGEANVFDSDMDENLRQADDEDSDHDDSEDSDFREWQSNGSEESKSFSLDEEDDLEPENESLDDIDLENDTQLLITSGHGSIDVDVGKNLLIGESALPALDPPFELRKRGRPEKHKRRESRLPIPL</sequence>
<dbReference type="OrthoDB" id="1939383at2759"/>
<dbReference type="EMBL" id="JAKOGI010000068">
    <property type="protein sequence ID" value="KAJ8445925.1"/>
    <property type="molecule type" value="Genomic_DNA"/>
</dbReference>